<reference evidence="10" key="1">
    <citation type="submission" date="2012-09" db="EMBL/GenBank/DDBJ databases">
        <title>Genome sequencing and comparative transcriptomics of race 1 and race 4 of banana pathogen: Fusarium oxysporum f. sp. cubense.</title>
        <authorList>
            <person name="Fang X."/>
            <person name="Huang J."/>
        </authorList>
    </citation>
    <scope>NUCLEOTIDE SEQUENCE [LARGE SCALE GENOMIC DNA]</scope>
    <source>
        <strain evidence="10">race 4</strain>
    </source>
</reference>
<evidence type="ECO:0000256" key="4">
    <source>
        <dbReference type="ARBA" id="ARBA00023136"/>
    </source>
</evidence>
<keyword evidence="4 7" id="KW-0472">Membrane</keyword>
<accession>N1S167</accession>
<keyword evidence="10" id="KW-1185">Reference proteome</keyword>
<evidence type="ECO:0000259" key="8">
    <source>
        <dbReference type="Pfam" id="PF20684"/>
    </source>
</evidence>
<name>N1S167_FUSC4</name>
<reference evidence="10" key="2">
    <citation type="journal article" date="2014" name="PLoS ONE">
        <title>Genome and Transcriptome Analysis of the Fungal Pathogen Fusarium oxysporum f. sp. cubense Causing Banana Vascular Wilt Disease.</title>
        <authorList>
            <person name="Guo L."/>
            <person name="Han L."/>
            <person name="Yang L."/>
            <person name="Zeng H."/>
            <person name="Fan D."/>
            <person name="Zhu Y."/>
            <person name="Feng Y."/>
            <person name="Wang G."/>
            <person name="Peng C."/>
            <person name="Jiang X."/>
            <person name="Zhou D."/>
            <person name="Ni P."/>
            <person name="Liang C."/>
            <person name="Liu L."/>
            <person name="Wang J."/>
            <person name="Mao C."/>
            <person name="Fang X."/>
            <person name="Peng M."/>
            <person name="Huang J."/>
        </authorList>
    </citation>
    <scope>NUCLEOTIDE SEQUENCE [LARGE SCALE GENOMIC DNA]</scope>
    <source>
        <strain evidence="10">race 4</strain>
    </source>
</reference>
<keyword evidence="3 7" id="KW-1133">Transmembrane helix</keyword>
<protein>
    <recommendedName>
        <fullName evidence="8">Rhodopsin domain-containing protein</fullName>
    </recommendedName>
</protein>
<dbReference type="OrthoDB" id="3648173at2759"/>
<dbReference type="PANTHER" id="PTHR33048:SF47">
    <property type="entry name" value="INTEGRAL MEMBRANE PROTEIN-RELATED"/>
    <property type="match status" value="1"/>
</dbReference>
<dbReference type="EMBL" id="KB726307">
    <property type="protein sequence ID" value="EMT71416.1"/>
    <property type="molecule type" value="Genomic_DNA"/>
</dbReference>
<proteinExistence type="inferred from homology"/>
<evidence type="ECO:0000256" key="5">
    <source>
        <dbReference type="ARBA" id="ARBA00038359"/>
    </source>
</evidence>
<evidence type="ECO:0000256" key="6">
    <source>
        <dbReference type="SAM" id="MobiDB-lite"/>
    </source>
</evidence>
<feature type="transmembrane region" description="Helical" evidence="7">
    <location>
        <begin position="91"/>
        <end position="115"/>
    </location>
</feature>
<keyword evidence="2 7" id="KW-0812">Transmembrane</keyword>
<dbReference type="InterPro" id="IPR049326">
    <property type="entry name" value="Rhodopsin_dom_fungi"/>
</dbReference>
<feature type="transmembrane region" description="Helical" evidence="7">
    <location>
        <begin position="12"/>
        <end position="36"/>
    </location>
</feature>
<sequence>MAASDYASESRSAVAIAVMATLSSISLIVVSLRVYARAIMLRNFGVDDACAILACLLTIADACIIATNVRNGLGSHISTLSGEQISNFLRMFYFSTVVYNLALAVIKTIFLLQYYRAIPVRHYKKTYITSVVLVTCWSLSQIFLNTFMCVPIASFWDVTIKGTCILNKSSFYVSAAGNILTDILIMALPIPVLRSLKLGRRQKWILMSVFCLGIFTCLISLVRIKFLNIGTDITWHNVESASCHDQSSYARHENSRGIITARQTGTSRSHEMNDLPRTLHSSESKDQLRPLESTIVVRTDVDQKRGRPQPGHGPVTHRVVIQGKDEHRHSLSSDSEDPFSMHQVV</sequence>
<gene>
    <name evidence="9" type="ORF">FOC4_g10009916</name>
</gene>
<evidence type="ECO:0000313" key="9">
    <source>
        <dbReference type="EMBL" id="EMT71416.1"/>
    </source>
</evidence>
<dbReference type="Proteomes" id="UP000016929">
    <property type="component" value="Unassembled WGS sequence"/>
</dbReference>
<feature type="region of interest" description="Disordered" evidence="6">
    <location>
        <begin position="326"/>
        <end position="345"/>
    </location>
</feature>
<evidence type="ECO:0000256" key="2">
    <source>
        <dbReference type="ARBA" id="ARBA00022692"/>
    </source>
</evidence>
<dbReference type="STRING" id="1229665.N1S167"/>
<evidence type="ECO:0000256" key="3">
    <source>
        <dbReference type="ARBA" id="ARBA00022989"/>
    </source>
</evidence>
<dbReference type="Pfam" id="PF20684">
    <property type="entry name" value="Fung_rhodopsin"/>
    <property type="match status" value="1"/>
</dbReference>
<feature type="transmembrane region" description="Helical" evidence="7">
    <location>
        <begin position="127"/>
        <end position="156"/>
    </location>
</feature>
<comment type="subcellular location">
    <subcellularLocation>
        <location evidence="1">Membrane</location>
        <topology evidence="1">Multi-pass membrane protein</topology>
    </subcellularLocation>
</comment>
<evidence type="ECO:0000256" key="1">
    <source>
        <dbReference type="ARBA" id="ARBA00004141"/>
    </source>
</evidence>
<dbReference type="HOGENOM" id="CLU_028200_0_2_1"/>
<evidence type="ECO:0000256" key="7">
    <source>
        <dbReference type="SAM" id="Phobius"/>
    </source>
</evidence>
<dbReference type="AlphaFoldDB" id="N1S167"/>
<dbReference type="InterPro" id="IPR052337">
    <property type="entry name" value="SAT4-like"/>
</dbReference>
<dbReference type="GO" id="GO:0016020">
    <property type="term" value="C:membrane"/>
    <property type="evidence" value="ECO:0007669"/>
    <property type="project" value="UniProtKB-SubCell"/>
</dbReference>
<dbReference type="PANTHER" id="PTHR33048">
    <property type="entry name" value="PTH11-LIKE INTEGRAL MEMBRANE PROTEIN (AFU_ORTHOLOGUE AFUA_5G11245)"/>
    <property type="match status" value="1"/>
</dbReference>
<organism evidence="9 10">
    <name type="scientific">Fusarium oxysporum f. sp. cubense (strain race 4)</name>
    <name type="common">Panama disease fungus</name>
    <dbReference type="NCBI Taxonomy" id="2502994"/>
    <lineage>
        <taxon>Eukaryota</taxon>
        <taxon>Fungi</taxon>
        <taxon>Dikarya</taxon>
        <taxon>Ascomycota</taxon>
        <taxon>Pezizomycotina</taxon>
        <taxon>Sordariomycetes</taxon>
        <taxon>Hypocreomycetidae</taxon>
        <taxon>Hypocreales</taxon>
        <taxon>Nectriaceae</taxon>
        <taxon>Fusarium</taxon>
        <taxon>Fusarium oxysporum species complex</taxon>
    </lineage>
</organism>
<feature type="transmembrane region" description="Helical" evidence="7">
    <location>
        <begin position="48"/>
        <end position="71"/>
    </location>
</feature>
<feature type="domain" description="Rhodopsin" evidence="8">
    <location>
        <begin position="32"/>
        <end position="241"/>
    </location>
</feature>
<feature type="transmembrane region" description="Helical" evidence="7">
    <location>
        <begin position="171"/>
        <end position="192"/>
    </location>
</feature>
<evidence type="ECO:0000313" key="10">
    <source>
        <dbReference type="Proteomes" id="UP000016929"/>
    </source>
</evidence>
<feature type="region of interest" description="Disordered" evidence="6">
    <location>
        <begin position="261"/>
        <end position="287"/>
    </location>
</feature>
<feature type="transmembrane region" description="Helical" evidence="7">
    <location>
        <begin position="204"/>
        <end position="224"/>
    </location>
</feature>
<comment type="similarity">
    <text evidence="5">Belongs to the SAT4 family.</text>
</comment>